<gene>
    <name evidence="1" type="ORF">O0235_02485</name>
</gene>
<proteinExistence type="predicted"/>
<reference evidence="1 2" key="1">
    <citation type="journal article" date="2023" name="ISME J.">
        <title>Thermophilic Dehalococcoidia with unusual traits shed light on an unexpected past.</title>
        <authorList>
            <person name="Palmer M."/>
            <person name="Covington J.K."/>
            <person name="Zhou E.M."/>
            <person name="Thomas S.C."/>
            <person name="Habib N."/>
            <person name="Seymour C.O."/>
            <person name="Lai D."/>
            <person name="Johnston J."/>
            <person name="Hashimi A."/>
            <person name="Jiao J.Y."/>
            <person name="Muok A.R."/>
            <person name="Liu L."/>
            <person name="Xian W.D."/>
            <person name="Zhi X.Y."/>
            <person name="Li M.M."/>
            <person name="Silva L.P."/>
            <person name="Bowen B.P."/>
            <person name="Louie K."/>
            <person name="Briegel A."/>
            <person name="Pett-Ridge J."/>
            <person name="Weber P.K."/>
            <person name="Tocheva E.I."/>
            <person name="Woyke T."/>
            <person name="Northen T.R."/>
            <person name="Mayali X."/>
            <person name="Li W.J."/>
            <person name="Hedlund B.P."/>
        </authorList>
    </citation>
    <scope>NUCLEOTIDE SEQUENCE [LARGE SCALE GENOMIC DNA]</scope>
    <source>
        <strain evidence="1 2">YIM 72310</strain>
    </source>
</reference>
<dbReference type="EMBL" id="CP115149">
    <property type="protein sequence ID" value="WBL36455.1"/>
    <property type="molecule type" value="Genomic_DNA"/>
</dbReference>
<accession>A0ABY7M7D7</accession>
<sequence>MAPAIQAARQTMRRAESTAMAISASMNEMAWFLMIGRPNWTRDFA</sequence>
<dbReference type="Proteomes" id="UP001212803">
    <property type="component" value="Chromosome"/>
</dbReference>
<protein>
    <submittedName>
        <fullName evidence="1">Uncharacterized protein</fullName>
    </submittedName>
</protein>
<evidence type="ECO:0000313" key="1">
    <source>
        <dbReference type="EMBL" id="WBL36455.1"/>
    </source>
</evidence>
<organism evidence="1 2">
    <name type="scientific">Tepidiforma flava</name>
    <dbReference type="NCBI Taxonomy" id="3004094"/>
    <lineage>
        <taxon>Bacteria</taxon>
        <taxon>Bacillati</taxon>
        <taxon>Chloroflexota</taxon>
        <taxon>Tepidiformia</taxon>
        <taxon>Tepidiformales</taxon>
        <taxon>Tepidiformaceae</taxon>
        <taxon>Tepidiforma</taxon>
    </lineage>
</organism>
<evidence type="ECO:0000313" key="2">
    <source>
        <dbReference type="Proteomes" id="UP001212803"/>
    </source>
</evidence>
<name>A0ABY7M7D7_9CHLR</name>
<keyword evidence="2" id="KW-1185">Reference proteome</keyword>